<evidence type="ECO:0000313" key="4">
    <source>
        <dbReference type="Proteomes" id="UP000184245"/>
    </source>
</evidence>
<proteinExistence type="predicted"/>
<dbReference type="PANTHER" id="PTHR46211:SF8">
    <property type="entry name" value="PHOSPHODIESTERASE"/>
    <property type="match status" value="1"/>
</dbReference>
<sequence>MRKIFGRLYYIVKKNMRSLLVFEIMYRTATFLLSGYCVQTAIDFSLKKQGFSYLTAENYTSFIFHPLSVVLALAVFLQILFFLLIEAGALITCFEASSNRQKVTPGDLLFGGLYRTFIMIRKNKAAWILAAGLPAPIMELHLIVREISYIKLLQFSAQQLYKAVPWHWVLFAVCGLLLAFSLLFIYILPGSFMTGGKLGKRVPEALKLFRKNAGKTVVGIAVINILVALIVGTVYLIAVIFVVLYSMLTKSTAMAAGAVLTYSRWLDIGLGLAAGAVELVLTLAFVFVIYEKAYPDSVSNWKKRILFPRHTSKGLKLRRRVAGVLTAVLLVSEGFYGVYVMIQSRQTAENIWNSVGITAHRGGALMAPENTVSALAYANDTLCDYAEIDVQETKDRVLVLLHDNSLKRTAGLKENIWNVTYPQVSKLDAGISFHKKFRGEKIPTLEEAINFSKGKLDLNIEIKYNGENKGIAKRVVREIEKNDFADHCVITSMNYDFLKQVKKANPDIRTGYIMTMTYGSIANVKYADFFSVKHTYVDEDFVAEAHACGKEVHAWTVNYRGDVKRMINCGVDNIITDNPVLVRKVLDQESDTRTGFWELMKYALRI</sequence>
<gene>
    <name evidence="3" type="ORF">SAMN02745158_01274</name>
</gene>
<feature type="transmembrane region" description="Helical" evidence="1">
    <location>
        <begin position="62"/>
        <end position="85"/>
    </location>
</feature>
<feature type="transmembrane region" description="Helical" evidence="1">
    <location>
        <begin position="268"/>
        <end position="290"/>
    </location>
</feature>
<dbReference type="RefSeq" id="WP_072850043.1">
    <property type="nucleotide sequence ID" value="NZ_FQVI01000004.1"/>
</dbReference>
<dbReference type="CDD" id="cd08579">
    <property type="entry name" value="GDPD_memb_like"/>
    <property type="match status" value="1"/>
</dbReference>
<feature type="domain" description="GP-PDE" evidence="2">
    <location>
        <begin position="355"/>
        <end position="586"/>
    </location>
</feature>
<dbReference type="Pfam" id="PF03009">
    <property type="entry name" value="GDPD"/>
    <property type="match status" value="1"/>
</dbReference>
<evidence type="ECO:0000256" key="1">
    <source>
        <dbReference type="SAM" id="Phobius"/>
    </source>
</evidence>
<evidence type="ECO:0000313" key="3">
    <source>
        <dbReference type="EMBL" id="SHE69509.1"/>
    </source>
</evidence>
<dbReference type="GO" id="GO:0008081">
    <property type="term" value="F:phosphoric diester hydrolase activity"/>
    <property type="evidence" value="ECO:0007669"/>
    <property type="project" value="InterPro"/>
</dbReference>
<dbReference type="GO" id="GO:0006629">
    <property type="term" value="P:lipid metabolic process"/>
    <property type="evidence" value="ECO:0007669"/>
    <property type="project" value="InterPro"/>
</dbReference>
<dbReference type="InterPro" id="IPR017946">
    <property type="entry name" value="PLC-like_Pdiesterase_TIM-brl"/>
</dbReference>
<dbReference type="PROSITE" id="PS51704">
    <property type="entry name" value="GP_PDE"/>
    <property type="match status" value="1"/>
</dbReference>
<organism evidence="3 4">
    <name type="scientific">Lactonifactor longoviformis DSM 17459</name>
    <dbReference type="NCBI Taxonomy" id="1122155"/>
    <lineage>
        <taxon>Bacteria</taxon>
        <taxon>Bacillati</taxon>
        <taxon>Bacillota</taxon>
        <taxon>Clostridia</taxon>
        <taxon>Eubacteriales</taxon>
        <taxon>Clostridiaceae</taxon>
        <taxon>Lactonifactor</taxon>
    </lineage>
</organism>
<dbReference type="Gene3D" id="3.20.20.190">
    <property type="entry name" value="Phosphatidylinositol (PI) phosphodiesterase"/>
    <property type="match status" value="1"/>
</dbReference>
<dbReference type="OrthoDB" id="384721at2"/>
<name>A0A1M4VKH9_9CLOT</name>
<protein>
    <submittedName>
        <fullName evidence="3">Glycerophosphoryl diester phosphodiesterase</fullName>
    </submittedName>
</protein>
<dbReference type="InterPro" id="IPR018476">
    <property type="entry name" value="GlyceroP-diester-Pdiesterase_M"/>
</dbReference>
<dbReference type="PANTHER" id="PTHR46211">
    <property type="entry name" value="GLYCEROPHOSPHORYL DIESTER PHOSPHODIESTERASE"/>
    <property type="match status" value="1"/>
</dbReference>
<keyword evidence="1" id="KW-0812">Transmembrane</keyword>
<feature type="transmembrane region" description="Helical" evidence="1">
    <location>
        <begin position="217"/>
        <end position="248"/>
    </location>
</feature>
<dbReference type="InterPro" id="IPR030395">
    <property type="entry name" value="GP_PDE_dom"/>
</dbReference>
<feature type="transmembrane region" description="Helical" evidence="1">
    <location>
        <begin position="321"/>
        <end position="342"/>
    </location>
</feature>
<dbReference type="SUPFAM" id="SSF51695">
    <property type="entry name" value="PLC-like phosphodiesterases"/>
    <property type="match status" value="1"/>
</dbReference>
<feature type="transmembrane region" description="Helical" evidence="1">
    <location>
        <begin position="164"/>
        <end position="188"/>
    </location>
</feature>
<dbReference type="EMBL" id="FQVI01000004">
    <property type="protein sequence ID" value="SHE69509.1"/>
    <property type="molecule type" value="Genomic_DNA"/>
</dbReference>
<dbReference type="AlphaFoldDB" id="A0A1M4VKH9"/>
<feature type="transmembrane region" description="Helical" evidence="1">
    <location>
        <begin position="125"/>
        <end position="144"/>
    </location>
</feature>
<feature type="transmembrane region" description="Helical" evidence="1">
    <location>
        <begin position="20"/>
        <end position="42"/>
    </location>
</feature>
<accession>A0A1M4VKH9</accession>
<keyword evidence="1" id="KW-1133">Transmembrane helix</keyword>
<evidence type="ECO:0000259" key="2">
    <source>
        <dbReference type="PROSITE" id="PS51704"/>
    </source>
</evidence>
<dbReference type="STRING" id="1122155.SAMN02745158_01274"/>
<dbReference type="Proteomes" id="UP000184245">
    <property type="component" value="Unassembled WGS sequence"/>
</dbReference>
<keyword evidence="1" id="KW-0472">Membrane</keyword>
<keyword evidence="4" id="KW-1185">Reference proteome</keyword>
<dbReference type="Pfam" id="PF10110">
    <property type="entry name" value="GPDPase_memb"/>
    <property type="match status" value="1"/>
</dbReference>
<reference evidence="3 4" key="1">
    <citation type="submission" date="2016-11" db="EMBL/GenBank/DDBJ databases">
        <authorList>
            <person name="Jaros S."/>
            <person name="Januszkiewicz K."/>
            <person name="Wedrychowicz H."/>
        </authorList>
    </citation>
    <scope>NUCLEOTIDE SEQUENCE [LARGE SCALE GENOMIC DNA]</scope>
    <source>
        <strain evidence="3 4">DSM 17459</strain>
    </source>
</reference>